<name>A0AAW4FUU7_9HYPH</name>
<dbReference type="PIRSF" id="PIRSF029394">
    <property type="entry name" value="UCP029394"/>
    <property type="match status" value="1"/>
</dbReference>
<reference evidence="1 2" key="1">
    <citation type="submission" date="2020-01" db="EMBL/GenBank/DDBJ databases">
        <title>Draft genome assembly of Ensifer adhaerens T173.</title>
        <authorList>
            <person name="Craig J.E."/>
            <person name="Stinchcombe J.R."/>
        </authorList>
    </citation>
    <scope>NUCLEOTIDE SEQUENCE [LARGE SCALE GENOMIC DNA]</scope>
    <source>
        <strain evidence="1 2">T173</strain>
    </source>
</reference>
<accession>A0AAW4FUU7</accession>
<keyword evidence="2" id="KW-1185">Reference proteome</keyword>
<protein>
    <submittedName>
        <fullName evidence="1">DUF4440 domain-containing protein</fullName>
    </submittedName>
</protein>
<dbReference type="Gene3D" id="3.10.450.50">
    <property type="match status" value="1"/>
</dbReference>
<dbReference type="AlphaFoldDB" id="A0AAW4FUU7"/>
<gene>
    <name evidence="1" type="ORF">GFB56_30575</name>
</gene>
<dbReference type="SUPFAM" id="SSF54427">
    <property type="entry name" value="NTF2-like"/>
    <property type="match status" value="1"/>
</dbReference>
<dbReference type="EMBL" id="WXFA01000037">
    <property type="protein sequence ID" value="MBM3095075.1"/>
    <property type="molecule type" value="Genomic_DNA"/>
</dbReference>
<organism evidence="1 2">
    <name type="scientific">Ensifer canadensis</name>
    <dbReference type="NCBI Taxonomy" id="555315"/>
    <lineage>
        <taxon>Bacteria</taxon>
        <taxon>Pseudomonadati</taxon>
        <taxon>Pseudomonadota</taxon>
        <taxon>Alphaproteobacteria</taxon>
        <taxon>Hyphomicrobiales</taxon>
        <taxon>Rhizobiaceae</taxon>
        <taxon>Sinorhizobium/Ensifer group</taxon>
        <taxon>Ensifer</taxon>
    </lineage>
</organism>
<dbReference type="RefSeq" id="WP_203529630.1">
    <property type="nucleotide sequence ID" value="NZ_CP083374.1"/>
</dbReference>
<dbReference type="InterPro" id="IPR032710">
    <property type="entry name" value="NTF2-like_dom_sf"/>
</dbReference>
<proteinExistence type="predicted"/>
<evidence type="ECO:0000313" key="1">
    <source>
        <dbReference type="EMBL" id="MBM3095075.1"/>
    </source>
</evidence>
<evidence type="ECO:0000313" key="2">
    <source>
        <dbReference type="Proteomes" id="UP000744980"/>
    </source>
</evidence>
<dbReference type="Proteomes" id="UP000744980">
    <property type="component" value="Unassembled WGS sequence"/>
</dbReference>
<sequence length="132" mass="14820">MTDTERFFREIVDVHVTIERWFIGAARPADLVQLLERFSPEFRMISVQGTALGKEGVGELFGRLHGKRPELRITVDEMQICHEWSGGACVTYRETHADAGGVQTARRSTVVLEASADGSLRWRHLHETSVAA</sequence>
<dbReference type="InterPro" id="IPR016918">
    <property type="entry name" value="UCP029394"/>
</dbReference>
<comment type="caution">
    <text evidence="1">The sequence shown here is derived from an EMBL/GenBank/DDBJ whole genome shotgun (WGS) entry which is preliminary data.</text>
</comment>